<sequence>MSIRLLLAEDDADLRETLTEALEFSGFEVSACEDAEQAIAVAQEQVFDMALLDMVMPGMSGIDAIGQIRLFQPTIGVVITTAFGTVDTAVDAMKHGAAEFLTKPFDMDSLCVTLKRVEAQRRQSPKLSGDKADKVFSALANPIRRETLLQLRKHGRLRFMDLCRLVHIDNHTKFNFHVRQLKNSGLVEQTESKIYFLTTQGKNLCASLFEEENA</sequence>
<evidence type="ECO:0000256" key="3">
    <source>
        <dbReference type="ARBA" id="ARBA00023015"/>
    </source>
</evidence>
<feature type="modified residue" description="4-aspartylphosphate" evidence="6">
    <location>
        <position position="53"/>
    </location>
</feature>
<evidence type="ECO:0000256" key="4">
    <source>
        <dbReference type="ARBA" id="ARBA00023125"/>
    </source>
</evidence>
<dbReference type="GO" id="GO:0000976">
    <property type="term" value="F:transcription cis-regulatory region binding"/>
    <property type="evidence" value="ECO:0007669"/>
    <property type="project" value="TreeGrafter"/>
</dbReference>
<dbReference type="InterPro" id="IPR011006">
    <property type="entry name" value="CheY-like_superfamily"/>
</dbReference>
<dbReference type="InterPro" id="IPR001789">
    <property type="entry name" value="Sig_transdc_resp-reg_receiver"/>
</dbReference>
<dbReference type="GO" id="GO:0005829">
    <property type="term" value="C:cytosol"/>
    <property type="evidence" value="ECO:0007669"/>
    <property type="project" value="TreeGrafter"/>
</dbReference>
<keyword evidence="2" id="KW-0902">Two-component regulatory system</keyword>
<dbReference type="Gene3D" id="1.10.10.10">
    <property type="entry name" value="Winged helix-like DNA-binding domain superfamily/Winged helix DNA-binding domain"/>
    <property type="match status" value="1"/>
</dbReference>
<keyword evidence="9" id="KW-1185">Reference proteome</keyword>
<dbReference type="RefSeq" id="WP_095506159.1">
    <property type="nucleotide sequence ID" value="NZ_BSNC01000001.1"/>
</dbReference>
<proteinExistence type="predicted"/>
<dbReference type="Gene3D" id="3.40.50.2300">
    <property type="match status" value="1"/>
</dbReference>
<dbReference type="CDD" id="cd00090">
    <property type="entry name" value="HTH_ARSR"/>
    <property type="match status" value="1"/>
</dbReference>
<name>A0AA37RUI6_9GAMM</name>
<evidence type="ECO:0000256" key="2">
    <source>
        <dbReference type="ARBA" id="ARBA00023012"/>
    </source>
</evidence>
<dbReference type="SMART" id="SM00448">
    <property type="entry name" value="REC"/>
    <property type="match status" value="1"/>
</dbReference>
<keyword evidence="4" id="KW-0238">DNA-binding</keyword>
<evidence type="ECO:0000256" key="5">
    <source>
        <dbReference type="ARBA" id="ARBA00023163"/>
    </source>
</evidence>
<dbReference type="PROSITE" id="PS50110">
    <property type="entry name" value="RESPONSE_REGULATORY"/>
    <property type="match status" value="1"/>
</dbReference>
<dbReference type="Pfam" id="PF24038">
    <property type="entry name" value="DUF7347"/>
    <property type="match status" value="1"/>
</dbReference>
<dbReference type="InterPro" id="IPR001845">
    <property type="entry name" value="HTH_ArsR_DNA-bd_dom"/>
</dbReference>
<dbReference type="AlphaFoldDB" id="A0AA37RUI6"/>
<evidence type="ECO:0000256" key="6">
    <source>
        <dbReference type="PROSITE-ProRule" id="PRU00169"/>
    </source>
</evidence>
<dbReference type="EMBL" id="BSNC01000001">
    <property type="protein sequence ID" value="GLP94792.1"/>
    <property type="molecule type" value="Genomic_DNA"/>
</dbReference>
<evidence type="ECO:0000313" key="9">
    <source>
        <dbReference type="Proteomes" id="UP001161422"/>
    </source>
</evidence>
<accession>A0AA37RUI6</accession>
<dbReference type="GO" id="GO:0003700">
    <property type="term" value="F:DNA-binding transcription factor activity"/>
    <property type="evidence" value="ECO:0007669"/>
    <property type="project" value="InterPro"/>
</dbReference>
<organism evidence="8 9">
    <name type="scientific">Paraferrimonas sedimenticola</name>
    <dbReference type="NCBI Taxonomy" id="375674"/>
    <lineage>
        <taxon>Bacteria</taxon>
        <taxon>Pseudomonadati</taxon>
        <taxon>Pseudomonadota</taxon>
        <taxon>Gammaproteobacteria</taxon>
        <taxon>Alteromonadales</taxon>
        <taxon>Ferrimonadaceae</taxon>
        <taxon>Paraferrimonas</taxon>
    </lineage>
</organism>
<dbReference type="PANTHER" id="PTHR48111">
    <property type="entry name" value="REGULATOR OF RPOS"/>
    <property type="match status" value="1"/>
</dbReference>
<reference evidence="8" key="2">
    <citation type="submission" date="2023-01" db="EMBL/GenBank/DDBJ databases">
        <title>Draft genome sequence of Paraferrimonas sedimenticola strain NBRC 101628.</title>
        <authorList>
            <person name="Sun Q."/>
            <person name="Mori K."/>
        </authorList>
    </citation>
    <scope>NUCLEOTIDE SEQUENCE</scope>
    <source>
        <strain evidence="8">NBRC 101628</strain>
    </source>
</reference>
<keyword evidence="3" id="KW-0805">Transcription regulation</keyword>
<dbReference type="InterPro" id="IPR036388">
    <property type="entry name" value="WH-like_DNA-bd_sf"/>
</dbReference>
<keyword evidence="1 6" id="KW-0597">Phosphoprotein</keyword>
<keyword evidence="5" id="KW-0804">Transcription</keyword>
<dbReference type="InterPro" id="IPR036390">
    <property type="entry name" value="WH_DNA-bd_sf"/>
</dbReference>
<protein>
    <recommendedName>
        <fullName evidence="7">Response regulatory domain-containing protein</fullName>
    </recommendedName>
</protein>
<dbReference type="SMART" id="SM00418">
    <property type="entry name" value="HTH_ARSR"/>
    <property type="match status" value="1"/>
</dbReference>
<dbReference type="InterPro" id="IPR055771">
    <property type="entry name" value="DUF7347"/>
</dbReference>
<gene>
    <name evidence="8" type="ORF">GCM10007895_00980</name>
</gene>
<evidence type="ECO:0000256" key="1">
    <source>
        <dbReference type="ARBA" id="ARBA00022553"/>
    </source>
</evidence>
<reference evidence="8" key="1">
    <citation type="journal article" date="2014" name="Int. J. Syst. Evol. Microbiol.">
        <title>Complete genome sequence of Corynebacterium casei LMG S-19264T (=DSM 44701T), isolated from a smear-ripened cheese.</title>
        <authorList>
            <consortium name="US DOE Joint Genome Institute (JGI-PGF)"/>
            <person name="Walter F."/>
            <person name="Albersmeier A."/>
            <person name="Kalinowski J."/>
            <person name="Ruckert C."/>
        </authorList>
    </citation>
    <scope>NUCLEOTIDE SEQUENCE</scope>
    <source>
        <strain evidence="8">NBRC 101628</strain>
    </source>
</reference>
<dbReference type="Pfam" id="PF00072">
    <property type="entry name" value="Response_reg"/>
    <property type="match status" value="1"/>
</dbReference>
<dbReference type="GO" id="GO:0032993">
    <property type="term" value="C:protein-DNA complex"/>
    <property type="evidence" value="ECO:0007669"/>
    <property type="project" value="TreeGrafter"/>
</dbReference>
<evidence type="ECO:0000313" key="8">
    <source>
        <dbReference type="EMBL" id="GLP94792.1"/>
    </source>
</evidence>
<evidence type="ECO:0000259" key="7">
    <source>
        <dbReference type="PROSITE" id="PS50110"/>
    </source>
</evidence>
<dbReference type="SUPFAM" id="SSF52172">
    <property type="entry name" value="CheY-like"/>
    <property type="match status" value="1"/>
</dbReference>
<dbReference type="PANTHER" id="PTHR48111:SF1">
    <property type="entry name" value="TWO-COMPONENT RESPONSE REGULATOR ORR33"/>
    <property type="match status" value="1"/>
</dbReference>
<dbReference type="Proteomes" id="UP001161422">
    <property type="component" value="Unassembled WGS sequence"/>
</dbReference>
<dbReference type="InterPro" id="IPR011991">
    <property type="entry name" value="ArsR-like_HTH"/>
</dbReference>
<comment type="caution">
    <text evidence="8">The sequence shown here is derived from an EMBL/GenBank/DDBJ whole genome shotgun (WGS) entry which is preliminary data.</text>
</comment>
<feature type="domain" description="Response regulatory" evidence="7">
    <location>
        <begin position="4"/>
        <end position="118"/>
    </location>
</feature>
<dbReference type="GO" id="GO:0000156">
    <property type="term" value="F:phosphorelay response regulator activity"/>
    <property type="evidence" value="ECO:0007669"/>
    <property type="project" value="TreeGrafter"/>
</dbReference>
<dbReference type="SUPFAM" id="SSF46785">
    <property type="entry name" value="Winged helix' DNA-binding domain"/>
    <property type="match status" value="1"/>
</dbReference>
<dbReference type="InterPro" id="IPR039420">
    <property type="entry name" value="WalR-like"/>
</dbReference>